<keyword evidence="6" id="KW-0811">Translocation</keyword>
<feature type="region of interest" description="Disordered" evidence="9">
    <location>
        <begin position="1"/>
        <end position="481"/>
    </location>
</feature>
<feature type="compositionally biased region" description="Low complexity" evidence="9">
    <location>
        <begin position="438"/>
        <end position="463"/>
    </location>
</feature>
<evidence type="ECO:0000259" key="10">
    <source>
        <dbReference type="Pfam" id="PF05064"/>
    </source>
</evidence>
<keyword evidence="3" id="KW-0813">Transport</keyword>
<feature type="compositionally biased region" description="Low complexity" evidence="9">
    <location>
        <begin position="1"/>
        <end position="19"/>
    </location>
</feature>
<dbReference type="Gene3D" id="1.20.5.170">
    <property type="match status" value="1"/>
</dbReference>
<evidence type="ECO:0000256" key="8">
    <source>
        <dbReference type="ARBA" id="ARBA00023242"/>
    </source>
</evidence>
<keyword evidence="8" id="KW-0539">Nucleus</keyword>
<comment type="similarity">
    <text evidence="2">Belongs to the nucleoporin NSP1/NUP62 family.</text>
</comment>
<evidence type="ECO:0000256" key="1">
    <source>
        <dbReference type="ARBA" id="ARBA00004567"/>
    </source>
</evidence>
<feature type="compositionally biased region" description="Low complexity" evidence="9">
    <location>
        <begin position="257"/>
        <end position="276"/>
    </location>
</feature>
<keyword evidence="7" id="KW-0906">Nuclear pore complex</keyword>
<feature type="compositionally biased region" description="Low complexity" evidence="9">
    <location>
        <begin position="398"/>
        <end position="413"/>
    </location>
</feature>
<proteinExistence type="inferred from homology"/>
<reference evidence="11 12" key="1">
    <citation type="submission" date="2023-11" db="EMBL/GenBank/DDBJ databases">
        <title>Draft genome sequence and annotation of the polyextremotolerant black yeast-like fungus Aureobasidium pullulans NRRL 62042.</title>
        <authorList>
            <person name="Dielentheis-Frenken M.R.E."/>
            <person name="Wibberg D."/>
            <person name="Blank L.M."/>
            <person name="Tiso T."/>
        </authorList>
    </citation>
    <scope>NUCLEOTIDE SEQUENCE [LARGE SCALE GENOMIC DNA]</scope>
    <source>
        <strain evidence="11 12">NRRL 62042</strain>
    </source>
</reference>
<feature type="compositionally biased region" description="Low complexity" evidence="9">
    <location>
        <begin position="225"/>
        <end position="241"/>
    </location>
</feature>
<name>A0ABR0TGL7_AURPU</name>
<feature type="domain" description="Nucleoporin NSP1-like C-terminal" evidence="10">
    <location>
        <begin position="469"/>
        <end position="573"/>
    </location>
</feature>
<dbReference type="PANTHER" id="PTHR12084">
    <property type="entry name" value="NUCLEAR PORE GLYCOPROTEIN P62-RELATED"/>
    <property type="match status" value="1"/>
</dbReference>
<feature type="compositionally biased region" description="Polar residues" evidence="9">
    <location>
        <begin position="40"/>
        <end position="50"/>
    </location>
</feature>
<protein>
    <recommendedName>
        <fullName evidence="10">Nucleoporin NSP1-like C-terminal domain-containing protein</fullName>
    </recommendedName>
</protein>
<dbReference type="EMBL" id="JASGXD010000010">
    <property type="protein sequence ID" value="KAK6003176.1"/>
    <property type="molecule type" value="Genomic_DNA"/>
</dbReference>
<comment type="subcellular location">
    <subcellularLocation>
        <location evidence="1">Nucleus</location>
        <location evidence="1">Nuclear pore complex</location>
    </subcellularLocation>
</comment>
<evidence type="ECO:0000256" key="9">
    <source>
        <dbReference type="SAM" id="MobiDB-lite"/>
    </source>
</evidence>
<evidence type="ECO:0000256" key="6">
    <source>
        <dbReference type="ARBA" id="ARBA00023010"/>
    </source>
</evidence>
<keyword evidence="12" id="KW-1185">Reference proteome</keyword>
<evidence type="ECO:0000313" key="11">
    <source>
        <dbReference type="EMBL" id="KAK6003176.1"/>
    </source>
</evidence>
<keyword evidence="5" id="KW-0653">Protein transport</keyword>
<gene>
    <name evidence="11" type="ORF">QM012_001021</name>
</gene>
<evidence type="ECO:0000256" key="7">
    <source>
        <dbReference type="ARBA" id="ARBA00023132"/>
    </source>
</evidence>
<feature type="compositionally biased region" description="Low complexity" evidence="9">
    <location>
        <begin position="286"/>
        <end position="304"/>
    </location>
</feature>
<feature type="compositionally biased region" description="Low complexity" evidence="9">
    <location>
        <begin position="169"/>
        <end position="183"/>
    </location>
</feature>
<keyword evidence="4" id="KW-0509">mRNA transport</keyword>
<feature type="compositionally biased region" description="Polar residues" evidence="9">
    <location>
        <begin position="422"/>
        <end position="431"/>
    </location>
</feature>
<evidence type="ECO:0000256" key="5">
    <source>
        <dbReference type="ARBA" id="ARBA00022927"/>
    </source>
</evidence>
<evidence type="ECO:0000256" key="4">
    <source>
        <dbReference type="ARBA" id="ARBA00022816"/>
    </source>
</evidence>
<sequence length="688" mass="68257">MSFNFGSNAAGTSSGSTPSIFGTAASKPDASSGGGLFGNANKTSTTTGSIFGNAAAPGSSAGQTTSPFGAASPATQTPTTSGFSFGQKAPATGSNPTTPGVAPASNPFGGAAASTGGLSFGNNSTTPATTNKPLFSTTPAGPPPTQSTGGIFGGKPLSFGKPEEKAAEAPKAAPAFGAPLGGATNTFGSFGKKADDNSSTPSLFGQKPAESAAPANKPMFNLGGASSSTPQSAPAATPAFSLGGNSSKPAFSLGGNTSQTPASTQPASAATTSAPSLFGAIGGGSATSTAAAATPATTSTSTSGLFGAKKDDATDKPAAPSGNLFGGLTQNKDAADKPATPSLFGAPAQNKDEPAKPAAPAGNLFGGLGAKKDDAAKPAAPAGNLFGNLGGQKKDDAAAAPTSTTATSGSTPAFSLGAKPAESSTPASTGGSAFGLKPAAAPASGTNSGSTGSTTTNGAVGSGPTNASTSGPAPPATSRLNSKSLDEIITLWTTSLSSHQKQFSNLATKIGSWDRMLVENSDKISKLYSRTFQAERDTAEVERQLASVEGQQEELSHWLDHYERVLNDMAAKAGGVDSGVDAERERTYQTAERCSARLTTMSHDLTSMIDEINLASTNLSKSSKTAESDPLSQIVRVLNAHLGQLQQIDVGAEQLRQKVESAQKEVRGFGGRGASDEGVEGFMRSLRR</sequence>
<dbReference type="PANTHER" id="PTHR12084:SF0">
    <property type="entry name" value="NUCLEAR PORE GLYCOPROTEIN P62"/>
    <property type="match status" value="1"/>
</dbReference>
<feature type="compositionally biased region" description="Polar residues" evidence="9">
    <location>
        <begin position="116"/>
        <end position="139"/>
    </location>
</feature>
<evidence type="ECO:0000256" key="2">
    <source>
        <dbReference type="ARBA" id="ARBA00005911"/>
    </source>
</evidence>
<dbReference type="InterPro" id="IPR025574">
    <property type="entry name" value="Nucleoporin_FG_rpt"/>
</dbReference>
<feature type="compositionally biased region" description="Low complexity" evidence="9">
    <location>
        <begin position="70"/>
        <end position="81"/>
    </location>
</feature>
<dbReference type="InterPro" id="IPR026010">
    <property type="entry name" value="NSP1/NUP62"/>
</dbReference>
<feature type="region of interest" description="Disordered" evidence="9">
    <location>
        <begin position="666"/>
        <end position="688"/>
    </location>
</feature>
<evidence type="ECO:0000256" key="3">
    <source>
        <dbReference type="ARBA" id="ARBA00022448"/>
    </source>
</evidence>
<evidence type="ECO:0000313" key="12">
    <source>
        <dbReference type="Proteomes" id="UP001341245"/>
    </source>
</evidence>
<dbReference type="Pfam" id="PF05064">
    <property type="entry name" value="Nsp1_C"/>
    <property type="match status" value="1"/>
</dbReference>
<dbReference type="InterPro" id="IPR007758">
    <property type="entry name" value="Nucleoporin_NSP1_C"/>
</dbReference>
<organism evidence="11 12">
    <name type="scientific">Aureobasidium pullulans</name>
    <name type="common">Black yeast</name>
    <name type="synonym">Pullularia pullulans</name>
    <dbReference type="NCBI Taxonomy" id="5580"/>
    <lineage>
        <taxon>Eukaryota</taxon>
        <taxon>Fungi</taxon>
        <taxon>Dikarya</taxon>
        <taxon>Ascomycota</taxon>
        <taxon>Pezizomycotina</taxon>
        <taxon>Dothideomycetes</taxon>
        <taxon>Dothideomycetidae</taxon>
        <taxon>Dothideales</taxon>
        <taxon>Saccotheciaceae</taxon>
        <taxon>Aureobasidium</taxon>
    </lineage>
</organism>
<dbReference type="Proteomes" id="UP001341245">
    <property type="component" value="Unassembled WGS sequence"/>
</dbReference>
<accession>A0ABR0TGL7</accession>
<dbReference type="Pfam" id="PF13634">
    <property type="entry name" value="Nucleoporin_FG"/>
    <property type="match status" value="2"/>
</dbReference>
<comment type="caution">
    <text evidence="11">The sequence shown here is derived from an EMBL/GenBank/DDBJ whole genome shotgun (WGS) entry which is preliminary data.</text>
</comment>